<evidence type="ECO:0000256" key="1">
    <source>
        <dbReference type="ARBA" id="ARBA00022617"/>
    </source>
</evidence>
<dbReference type="PIRSF" id="PIRSF024608">
    <property type="entry name" value="UCP024608"/>
    <property type="match status" value="1"/>
</dbReference>
<evidence type="ECO:0000313" key="8">
    <source>
        <dbReference type="Proteomes" id="UP000192708"/>
    </source>
</evidence>
<keyword evidence="5" id="KW-0732">Signal</keyword>
<evidence type="ECO:0000256" key="5">
    <source>
        <dbReference type="SAM" id="SignalP"/>
    </source>
</evidence>
<dbReference type="RefSeq" id="WP_084282349.1">
    <property type="nucleotide sequence ID" value="NZ_FWXJ01000002.1"/>
</dbReference>
<dbReference type="InterPro" id="IPR016823">
    <property type="entry name" value="Thiosulf_SoxX_II"/>
</dbReference>
<name>A0A1W1Y8D8_9BURK</name>
<dbReference type="EMBL" id="FWXJ01000002">
    <property type="protein sequence ID" value="SMC32405.1"/>
    <property type="molecule type" value="Genomic_DNA"/>
</dbReference>
<evidence type="ECO:0000256" key="3">
    <source>
        <dbReference type="ARBA" id="ARBA00023004"/>
    </source>
</evidence>
<evidence type="ECO:0000259" key="6">
    <source>
        <dbReference type="PROSITE" id="PS51007"/>
    </source>
</evidence>
<gene>
    <name evidence="7" type="ORF">SAMN06296008_10287</name>
</gene>
<keyword evidence="3 4" id="KW-0408">Iron</keyword>
<accession>A0A1W1Y8D8</accession>
<proteinExistence type="predicted"/>
<dbReference type="GO" id="GO:0020037">
    <property type="term" value="F:heme binding"/>
    <property type="evidence" value="ECO:0007669"/>
    <property type="project" value="InterPro"/>
</dbReference>
<evidence type="ECO:0000313" key="7">
    <source>
        <dbReference type="EMBL" id="SMC32405.1"/>
    </source>
</evidence>
<organism evidence="7 8">
    <name type="scientific">Polynucleobacter kasalickyi</name>
    <dbReference type="NCBI Taxonomy" id="1938817"/>
    <lineage>
        <taxon>Bacteria</taxon>
        <taxon>Pseudomonadati</taxon>
        <taxon>Pseudomonadota</taxon>
        <taxon>Betaproteobacteria</taxon>
        <taxon>Burkholderiales</taxon>
        <taxon>Burkholderiaceae</taxon>
        <taxon>Polynucleobacter</taxon>
    </lineage>
</organism>
<dbReference type="PROSITE" id="PS51007">
    <property type="entry name" value="CYTC"/>
    <property type="match status" value="1"/>
</dbReference>
<evidence type="ECO:0000256" key="2">
    <source>
        <dbReference type="ARBA" id="ARBA00022723"/>
    </source>
</evidence>
<feature type="domain" description="Cytochrome c" evidence="6">
    <location>
        <begin position="96"/>
        <end position="203"/>
    </location>
</feature>
<protein>
    <submittedName>
        <fullName evidence="7">Monoheme cytochrome SoxX (Sulfur oxidation)</fullName>
    </submittedName>
</protein>
<keyword evidence="8" id="KW-1185">Reference proteome</keyword>
<feature type="signal peptide" evidence="5">
    <location>
        <begin position="1"/>
        <end position="24"/>
    </location>
</feature>
<dbReference type="GO" id="GO:0046872">
    <property type="term" value="F:metal ion binding"/>
    <property type="evidence" value="ECO:0007669"/>
    <property type="project" value="UniProtKB-KW"/>
</dbReference>
<dbReference type="NCBIfam" id="TIGR04485">
    <property type="entry name" value="thiosulf_SoxX"/>
    <property type="match status" value="1"/>
</dbReference>
<dbReference type="STRING" id="1938817.SAMN06296008_10287"/>
<dbReference type="InterPro" id="IPR036909">
    <property type="entry name" value="Cyt_c-like_dom_sf"/>
</dbReference>
<dbReference type="OrthoDB" id="8562939at2"/>
<dbReference type="InterPro" id="IPR009056">
    <property type="entry name" value="Cyt_c-like_dom"/>
</dbReference>
<feature type="chain" id="PRO_5011963881" evidence="5">
    <location>
        <begin position="25"/>
        <end position="208"/>
    </location>
</feature>
<dbReference type="Proteomes" id="UP000192708">
    <property type="component" value="Unassembled WGS sequence"/>
</dbReference>
<dbReference type="AlphaFoldDB" id="A0A1W1Y8D8"/>
<sequence>MNQILKISFALMVLIIGINPTIHAAEKADPKVVQMMQSSFVAAGVADLSRLTQDELQLLCSDEKYRDSKAGKAKAITLQTEALAKIPKPVDGVFLGDWKKGEQVAQSGRGATFTDGPNTVNGGGCYNCHQIDPKEISHGTMGPSLAAYGKTRGNSAPIVEYTWNRIYNSKSYNACSNMPRFGHFNLLTQEQMKDLMALLLDPNSPVNQ</sequence>
<dbReference type="GO" id="GO:0009055">
    <property type="term" value="F:electron transfer activity"/>
    <property type="evidence" value="ECO:0007669"/>
    <property type="project" value="InterPro"/>
</dbReference>
<dbReference type="Gene3D" id="1.10.760.10">
    <property type="entry name" value="Cytochrome c-like domain"/>
    <property type="match status" value="1"/>
</dbReference>
<evidence type="ECO:0000256" key="4">
    <source>
        <dbReference type="PROSITE-ProRule" id="PRU00433"/>
    </source>
</evidence>
<keyword evidence="2 4" id="KW-0479">Metal-binding</keyword>
<dbReference type="InterPro" id="IPR030999">
    <property type="entry name" value="Thiosulf_SoxX"/>
</dbReference>
<dbReference type="SUPFAM" id="SSF46626">
    <property type="entry name" value="Cytochrome c"/>
    <property type="match status" value="1"/>
</dbReference>
<reference evidence="7 8" key="1">
    <citation type="submission" date="2017-04" db="EMBL/GenBank/DDBJ databases">
        <authorList>
            <person name="Afonso C.L."/>
            <person name="Miller P.J."/>
            <person name="Scott M.A."/>
            <person name="Spackman E."/>
            <person name="Goraichik I."/>
            <person name="Dimitrov K.M."/>
            <person name="Suarez D.L."/>
            <person name="Swayne D.E."/>
        </authorList>
    </citation>
    <scope>NUCLEOTIDE SEQUENCE [LARGE SCALE GENOMIC DNA]</scope>
    <source>
        <strain evidence="7 8">VK13</strain>
    </source>
</reference>
<keyword evidence="1 4" id="KW-0349">Heme</keyword>